<dbReference type="EMBL" id="UZAD01013197">
    <property type="protein sequence ID" value="VDN91910.1"/>
    <property type="molecule type" value="Genomic_DNA"/>
</dbReference>
<dbReference type="AlphaFoldDB" id="A0A0N4TQ99"/>
<dbReference type="WBParaSite" id="BPAG_0001076201-mRNA-1">
    <property type="protein sequence ID" value="BPAG_0001076201-mRNA-1"/>
    <property type="gene ID" value="BPAG_0001076201"/>
</dbReference>
<keyword evidence="3" id="KW-1185">Reference proteome</keyword>
<dbReference type="Proteomes" id="UP000278627">
    <property type="component" value="Unassembled WGS sequence"/>
</dbReference>
<dbReference type="STRING" id="6280.A0A0N4TQ99"/>
<reference evidence="2 3" key="2">
    <citation type="submission" date="2018-11" db="EMBL/GenBank/DDBJ databases">
        <authorList>
            <consortium name="Pathogen Informatics"/>
        </authorList>
    </citation>
    <scope>NUCLEOTIDE SEQUENCE [LARGE SCALE GENOMIC DNA]</scope>
</reference>
<gene>
    <name evidence="2" type="ORF">BPAG_LOCUS10724</name>
</gene>
<organism evidence="4">
    <name type="scientific">Brugia pahangi</name>
    <name type="common">Filarial nematode worm</name>
    <dbReference type="NCBI Taxonomy" id="6280"/>
    <lineage>
        <taxon>Eukaryota</taxon>
        <taxon>Metazoa</taxon>
        <taxon>Ecdysozoa</taxon>
        <taxon>Nematoda</taxon>
        <taxon>Chromadorea</taxon>
        <taxon>Rhabditida</taxon>
        <taxon>Spirurina</taxon>
        <taxon>Spiruromorpha</taxon>
        <taxon>Filarioidea</taxon>
        <taxon>Onchocercidae</taxon>
        <taxon>Brugia</taxon>
    </lineage>
</organism>
<proteinExistence type="predicted"/>
<evidence type="ECO:0000313" key="2">
    <source>
        <dbReference type="EMBL" id="VDN91910.1"/>
    </source>
</evidence>
<evidence type="ECO:0000256" key="1">
    <source>
        <dbReference type="SAM" id="SignalP"/>
    </source>
</evidence>
<feature type="chain" id="PRO_5044054392" evidence="1">
    <location>
        <begin position="27"/>
        <end position="397"/>
    </location>
</feature>
<name>A0A0N4TQ99_BRUPA</name>
<reference evidence="4" key="1">
    <citation type="submission" date="2017-02" db="UniProtKB">
        <authorList>
            <consortium name="WormBaseParasite"/>
        </authorList>
    </citation>
    <scope>IDENTIFICATION</scope>
</reference>
<evidence type="ECO:0000313" key="3">
    <source>
        <dbReference type="Proteomes" id="UP000278627"/>
    </source>
</evidence>
<sequence length="397" mass="47065">MKVQVLFQAAAVIILVLNVKVSDACAEQLQRCAIITEEYERLIQESKRSAFQNCFTKQIYELALFENCFERSIRAVRASFNREILRSDNFVDSADRYLSALENCFDITQEGNELFVACYCLLLQKSLLCEEYFTLRLFLGRYNSITEDAIYARTIYSVEFADYLWGLPQLVPTYPYLESSAALVCLIREKSGRVFGNGINRFIDSVDLKLNNVNDSCLLEENEIQCYRRYLSNDRFYQELLIDKDRVVRSCIRSVRLQTQCHSTDASRLRACLCSAREEFENRIQASMLQCVRQSHTDHLYRERQQPQRQWYEQQNEHFNKPILSTGTIRNDQCLCTCPYNCVNFMDQEILKRQMQTDPINGLQTESQEQMRMHSQRRSYWNYFDNYVLKLKKRRRW</sequence>
<protein>
    <submittedName>
        <fullName evidence="4">CPG4 domain-containing protein</fullName>
    </submittedName>
</protein>
<evidence type="ECO:0000313" key="4">
    <source>
        <dbReference type="WBParaSite" id="BPAG_0001076201-mRNA-1"/>
    </source>
</evidence>
<feature type="signal peptide" evidence="1">
    <location>
        <begin position="1"/>
        <end position="26"/>
    </location>
</feature>
<accession>A0A0N4TQ99</accession>
<keyword evidence="1" id="KW-0732">Signal</keyword>